<dbReference type="PANTHER" id="PTHR24320">
    <property type="entry name" value="RETINOL DEHYDROGENASE"/>
    <property type="match status" value="1"/>
</dbReference>
<dbReference type="AlphaFoldDB" id="A0AA40AIA7"/>
<reference evidence="4" key="1">
    <citation type="submission" date="2023-06" db="EMBL/GenBank/DDBJ databases">
        <title>Genome-scale phylogeny and comparative genomics of the fungal order Sordariales.</title>
        <authorList>
            <consortium name="Lawrence Berkeley National Laboratory"/>
            <person name="Hensen N."/>
            <person name="Bonometti L."/>
            <person name="Westerberg I."/>
            <person name="Brannstrom I.O."/>
            <person name="Guillou S."/>
            <person name="Cros-Aarteil S."/>
            <person name="Calhoun S."/>
            <person name="Haridas S."/>
            <person name="Kuo A."/>
            <person name="Mondo S."/>
            <person name="Pangilinan J."/>
            <person name="Riley R."/>
            <person name="Labutti K."/>
            <person name="Andreopoulos B."/>
            <person name="Lipzen A."/>
            <person name="Chen C."/>
            <person name="Yanf M."/>
            <person name="Daum C."/>
            <person name="Ng V."/>
            <person name="Clum A."/>
            <person name="Steindorff A."/>
            <person name="Ohm R."/>
            <person name="Martin F."/>
            <person name="Silar P."/>
            <person name="Natvig D."/>
            <person name="Lalanne C."/>
            <person name="Gautier V."/>
            <person name="Ament-Velasquez S.L."/>
            <person name="Kruys A."/>
            <person name="Hutchinson M.I."/>
            <person name="Powell A.J."/>
            <person name="Barry K."/>
            <person name="Miller A.N."/>
            <person name="Grigoriev I.V."/>
            <person name="Debuchy R."/>
            <person name="Gladieux P."/>
            <person name="Thoren M.H."/>
            <person name="Johannesson H."/>
        </authorList>
    </citation>
    <scope>NUCLEOTIDE SEQUENCE</scope>
    <source>
        <strain evidence="4">SMH4607-1</strain>
    </source>
</reference>
<dbReference type="GO" id="GO:0016491">
    <property type="term" value="F:oxidoreductase activity"/>
    <property type="evidence" value="ECO:0007669"/>
    <property type="project" value="UniProtKB-KW"/>
</dbReference>
<dbReference type="InterPro" id="IPR002347">
    <property type="entry name" value="SDR_fam"/>
</dbReference>
<dbReference type="SUPFAM" id="SSF51735">
    <property type="entry name" value="NAD(P)-binding Rossmann-fold domains"/>
    <property type="match status" value="1"/>
</dbReference>
<sequence>MSALTTPTLKASSLAGKVVLLTGTNSGLGRQCALELAKLNPERIWMTARSPQKGKEAVDYVMRLVPGAAVEFLELDLSSFDSIKRAAKIVVASSVQLDVLVLNAGLMGCPPSLTAEGYEIQMGTNHVGHALLLNLLTPLLLSTSSTGNPARVISLSSSAWKHAGKERIQFDTLKSLTGATPVSRYIQSKTANMLYALEFAKRNPQLIVVSIDPGEVDTQLFTREPGDEQMVYLQTEVAPKLVKPVEVGVKNHIWAATASVVETGRHYEPVGVAAEPVGLLADDQLANEVWEWTERELAGQGI</sequence>
<dbReference type="PANTHER" id="PTHR24320:SF282">
    <property type="entry name" value="WW DOMAIN-CONTAINING OXIDOREDUCTASE"/>
    <property type="match status" value="1"/>
</dbReference>
<dbReference type="PRINTS" id="PR00081">
    <property type="entry name" value="GDHRDH"/>
</dbReference>
<dbReference type="Gene3D" id="3.40.50.720">
    <property type="entry name" value="NAD(P)-binding Rossmann-like Domain"/>
    <property type="match status" value="1"/>
</dbReference>
<evidence type="ECO:0000256" key="1">
    <source>
        <dbReference type="ARBA" id="ARBA00006484"/>
    </source>
</evidence>
<comment type="caution">
    <text evidence="4">The sequence shown here is derived from an EMBL/GenBank/DDBJ whole genome shotgun (WGS) entry which is preliminary data.</text>
</comment>
<organism evidence="4 5">
    <name type="scientific">Lasiosphaeris hirsuta</name>
    <dbReference type="NCBI Taxonomy" id="260670"/>
    <lineage>
        <taxon>Eukaryota</taxon>
        <taxon>Fungi</taxon>
        <taxon>Dikarya</taxon>
        <taxon>Ascomycota</taxon>
        <taxon>Pezizomycotina</taxon>
        <taxon>Sordariomycetes</taxon>
        <taxon>Sordariomycetidae</taxon>
        <taxon>Sordariales</taxon>
        <taxon>Lasiosphaeriaceae</taxon>
        <taxon>Lasiosphaeris</taxon>
    </lineage>
</organism>
<evidence type="ECO:0000256" key="3">
    <source>
        <dbReference type="ARBA" id="ARBA00023002"/>
    </source>
</evidence>
<dbReference type="Proteomes" id="UP001172102">
    <property type="component" value="Unassembled WGS sequence"/>
</dbReference>
<dbReference type="EMBL" id="JAUKUA010000004">
    <property type="protein sequence ID" value="KAK0716354.1"/>
    <property type="molecule type" value="Genomic_DNA"/>
</dbReference>
<comment type="similarity">
    <text evidence="1">Belongs to the short-chain dehydrogenases/reductases (SDR) family.</text>
</comment>
<keyword evidence="2" id="KW-0521">NADP</keyword>
<protein>
    <submittedName>
        <fullName evidence="4">Uncharacterized protein</fullName>
    </submittedName>
</protein>
<name>A0AA40AIA7_9PEZI</name>
<keyword evidence="3" id="KW-0560">Oxidoreductase</keyword>
<evidence type="ECO:0000313" key="5">
    <source>
        <dbReference type="Proteomes" id="UP001172102"/>
    </source>
</evidence>
<accession>A0AA40AIA7</accession>
<evidence type="ECO:0000313" key="4">
    <source>
        <dbReference type="EMBL" id="KAK0716354.1"/>
    </source>
</evidence>
<gene>
    <name evidence="4" type="ORF">B0H67DRAFT_490262</name>
</gene>
<proteinExistence type="inferred from homology"/>
<evidence type="ECO:0000256" key="2">
    <source>
        <dbReference type="ARBA" id="ARBA00022857"/>
    </source>
</evidence>
<dbReference type="InterPro" id="IPR036291">
    <property type="entry name" value="NAD(P)-bd_dom_sf"/>
</dbReference>
<dbReference type="Pfam" id="PF00106">
    <property type="entry name" value="adh_short"/>
    <property type="match status" value="1"/>
</dbReference>
<keyword evidence="5" id="KW-1185">Reference proteome</keyword>